<feature type="compositionally biased region" description="Basic and acidic residues" evidence="1">
    <location>
        <begin position="134"/>
        <end position="151"/>
    </location>
</feature>
<accession>A0A1I3RD66</accession>
<feature type="compositionally biased region" description="Acidic residues" evidence="1">
    <location>
        <begin position="242"/>
        <end position="260"/>
    </location>
</feature>
<protein>
    <submittedName>
        <fullName evidence="2">Uncharacterized protein</fullName>
    </submittedName>
</protein>
<feature type="compositionally biased region" description="Polar residues" evidence="1">
    <location>
        <begin position="206"/>
        <end position="219"/>
    </location>
</feature>
<gene>
    <name evidence="2" type="ORF">SAMN05443661_1299</name>
</gene>
<evidence type="ECO:0000256" key="1">
    <source>
        <dbReference type="SAM" id="MobiDB-lite"/>
    </source>
</evidence>
<feature type="compositionally biased region" description="Low complexity" evidence="1">
    <location>
        <begin position="154"/>
        <end position="167"/>
    </location>
</feature>
<dbReference type="RefSeq" id="WP_005580280.1">
    <property type="nucleotide sequence ID" value="NZ_FORO01000029.1"/>
</dbReference>
<sequence>MTDSTFDDDVGNGGGIDVGSSGSELFGGIAEDAHEEPAVDDGKPDHDRTVGDVEDRTAASIFGELKADVGNDADDVLGDESPDDIIASADEPTTDSVWPDDDLVADEEELETLLLTGRTKGQEFLWVAPEDANDGERSSETETETGEKTDPETDGAASAPPTAAAESAEMDENGSTAAPTGVGPGETDETRVALEAESSDDPDEASATNPTPLESTSTLDGDESSASTVGESGATTATEATSTEETDSGDEDESEGESDDATGLVGSLLSTLNPF</sequence>
<feature type="region of interest" description="Disordered" evidence="1">
    <location>
        <begin position="69"/>
        <end position="99"/>
    </location>
</feature>
<dbReference type="EMBL" id="FORO01000029">
    <property type="protein sequence ID" value="SFJ43257.1"/>
    <property type="molecule type" value="Genomic_DNA"/>
</dbReference>
<dbReference type="Proteomes" id="UP000182829">
    <property type="component" value="Unassembled WGS sequence"/>
</dbReference>
<feature type="compositionally biased region" description="Low complexity" evidence="1">
    <location>
        <begin position="224"/>
        <end position="241"/>
    </location>
</feature>
<proteinExistence type="predicted"/>
<feature type="region of interest" description="Disordered" evidence="1">
    <location>
        <begin position="115"/>
        <end position="275"/>
    </location>
</feature>
<evidence type="ECO:0000313" key="3">
    <source>
        <dbReference type="Proteomes" id="UP000182829"/>
    </source>
</evidence>
<evidence type="ECO:0000313" key="2">
    <source>
        <dbReference type="EMBL" id="SFJ43257.1"/>
    </source>
</evidence>
<feature type="region of interest" description="Disordered" evidence="1">
    <location>
        <begin position="1"/>
        <end position="51"/>
    </location>
</feature>
<feature type="compositionally biased region" description="Basic and acidic residues" evidence="1">
    <location>
        <begin position="31"/>
        <end position="51"/>
    </location>
</feature>
<dbReference type="OMA" id="EFLWVET"/>
<reference evidence="2 3" key="1">
    <citation type="submission" date="2016-10" db="EMBL/GenBank/DDBJ databases">
        <authorList>
            <person name="de Groot N.N."/>
        </authorList>
    </citation>
    <scope>NUCLEOTIDE SEQUENCE [LARGE SCALE GENOMIC DNA]</scope>
    <source>
        <strain evidence="2 3">SP2</strain>
    </source>
</reference>
<dbReference type="GeneID" id="14209956"/>
<feature type="compositionally biased region" description="Acidic residues" evidence="1">
    <location>
        <begin position="1"/>
        <end position="10"/>
    </location>
</feature>
<name>A0A1I3RD66_9EURY</name>
<organism evidence="2 3">
    <name type="scientific">Natronobacterium gregoryi</name>
    <dbReference type="NCBI Taxonomy" id="44930"/>
    <lineage>
        <taxon>Archaea</taxon>
        <taxon>Methanobacteriati</taxon>
        <taxon>Methanobacteriota</taxon>
        <taxon>Stenosarchaea group</taxon>
        <taxon>Halobacteria</taxon>
        <taxon>Halobacteriales</taxon>
        <taxon>Natrialbaceae</taxon>
        <taxon>Natronobacterium</taxon>
    </lineage>
</organism>
<feature type="compositionally biased region" description="Acidic residues" evidence="1">
    <location>
        <begin position="71"/>
        <end position="83"/>
    </location>
</feature>
<dbReference type="OrthoDB" id="178142at2157"/>
<dbReference type="AlphaFoldDB" id="A0A1I3RD66"/>